<keyword evidence="3" id="KW-1185">Reference proteome</keyword>
<dbReference type="EMBL" id="SIXH01000002">
    <property type="protein sequence ID" value="TBO61605.1"/>
    <property type="molecule type" value="Genomic_DNA"/>
</dbReference>
<dbReference type="SUPFAM" id="SSF46689">
    <property type="entry name" value="Homeodomain-like"/>
    <property type="match status" value="1"/>
</dbReference>
<evidence type="ECO:0000313" key="3">
    <source>
        <dbReference type="Proteomes" id="UP000292452"/>
    </source>
</evidence>
<name>A0A4Q9I2B9_STRKA</name>
<sequence length="95" mass="10088">MSSVAQEVLRLRAVAALVAGRDREDVASLSGVSLKAVDNWWAKWRAGGRDALLARPCGRPAGIHQLLSESEQAAARQAVLDHWPCGFGLAARPGS</sequence>
<evidence type="ECO:0000313" key="2">
    <source>
        <dbReference type="EMBL" id="TBO61605.1"/>
    </source>
</evidence>
<proteinExistence type="predicted"/>
<gene>
    <name evidence="2" type="ORF">EYS09_00435</name>
</gene>
<dbReference type="Proteomes" id="UP000292452">
    <property type="component" value="Unassembled WGS sequence"/>
</dbReference>
<dbReference type="Pfam" id="PF13518">
    <property type="entry name" value="HTH_28"/>
    <property type="match status" value="1"/>
</dbReference>
<reference evidence="2 3" key="1">
    <citation type="submission" date="2019-02" db="EMBL/GenBank/DDBJ databases">
        <title>Draft Genome Sequence of Streptomyces sp. AM-2504, identified by 16S rRNA comparative analysis as a Streptomyces Kasugaensis strain.</title>
        <authorList>
            <person name="Napolioni V."/>
            <person name="Giuliodori A.M."/>
            <person name="Spurio R."/>
            <person name="Fabbretti A."/>
        </authorList>
    </citation>
    <scope>NUCLEOTIDE SEQUENCE [LARGE SCALE GENOMIC DNA]</scope>
    <source>
        <strain evidence="2 3">AM-2504</strain>
    </source>
</reference>
<evidence type="ECO:0000259" key="1">
    <source>
        <dbReference type="Pfam" id="PF13518"/>
    </source>
</evidence>
<comment type="caution">
    <text evidence="2">The sequence shown here is derived from an EMBL/GenBank/DDBJ whole genome shotgun (WGS) entry which is preliminary data.</text>
</comment>
<dbReference type="InterPro" id="IPR009057">
    <property type="entry name" value="Homeodomain-like_sf"/>
</dbReference>
<dbReference type="AlphaFoldDB" id="A0A4Q9I2B9"/>
<organism evidence="2 3">
    <name type="scientific">Streptomyces kasugaensis</name>
    <dbReference type="NCBI Taxonomy" id="1946"/>
    <lineage>
        <taxon>Bacteria</taxon>
        <taxon>Bacillati</taxon>
        <taxon>Actinomycetota</taxon>
        <taxon>Actinomycetes</taxon>
        <taxon>Kitasatosporales</taxon>
        <taxon>Streptomycetaceae</taxon>
        <taxon>Streptomyces</taxon>
    </lineage>
</organism>
<dbReference type="InterPro" id="IPR055247">
    <property type="entry name" value="InsJ-like_HTH"/>
</dbReference>
<accession>A0A4Q9I2B9</accession>
<feature type="domain" description="Insertion element IS150 protein InsJ-like helix-turn-helix" evidence="1">
    <location>
        <begin position="10"/>
        <end position="60"/>
    </location>
</feature>
<protein>
    <submittedName>
        <fullName evidence="2">Helix-turn-helix domain-containing protein</fullName>
    </submittedName>
</protein>